<feature type="transmembrane region" description="Helical" evidence="1">
    <location>
        <begin position="12"/>
        <end position="36"/>
    </location>
</feature>
<name>A0ABR5YDY9_9SPHN</name>
<protein>
    <recommendedName>
        <fullName evidence="4">DUF4345 domain-containing protein</fullName>
    </recommendedName>
</protein>
<dbReference type="InterPro" id="IPR025597">
    <property type="entry name" value="DUF4345"/>
</dbReference>
<comment type="caution">
    <text evidence="2">The sequence shown here is derived from an EMBL/GenBank/DDBJ whole genome shotgun (WGS) entry which is preliminary data.</text>
</comment>
<evidence type="ECO:0000256" key="1">
    <source>
        <dbReference type="SAM" id="Phobius"/>
    </source>
</evidence>
<organism evidence="2 3">
    <name type="scientific">Sphingomonas hankookensis</name>
    <dbReference type="NCBI Taxonomy" id="563996"/>
    <lineage>
        <taxon>Bacteria</taxon>
        <taxon>Pseudomonadati</taxon>
        <taxon>Pseudomonadota</taxon>
        <taxon>Alphaproteobacteria</taxon>
        <taxon>Sphingomonadales</taxon>
        <taxon>Sphingomonadaceae</taxon>
        <taxon>Sphingomonas</taxon>
    </lineage>
</organism>
<keyword evidence="1" id="KW-1133">Transmembrane helix</keyword>
<dbReference type="Pfam" id="PF14248">
    <property type="entry name" value="DUF4345"/>
    <property type="match status" value="1"/>
</dbReference>
<keyword evidence="3" id="KW-1185">Reference proteome</keyword>
<feature type="transmembrane region" description="Helical" evidence="1">
    <location>
        <begin position="103"/>
        <end position="121"/>
    </location>
</feature>
<dbReference type="Proteomes" id="UP000076609">
    <property type="component" value="Unassembled WGS sequence"/>
</dbReference>
<keyword evidence="1" id="KW-0812">Transmembrane</keyword>
<evidence type="ECO:0008006" key="4">
    <source>
        <dbReference type="Google" id="ProtNLM"/>
    </source>
</evidence>
<evidence type="ECO:0000313" key="2">
    <source>
        <dbReference type="EMBL" id="KZE16312.1"/>
    </source>
</evidence>
<feature type="transmembrane region" description="Helical" evidence="1">
    <location>
        <begin position="78"/>
        <end position="97"/>
    </location>
</feature>
<keyword evidence="1" id="KW-0472">Membrane</keyword>
<evidence type="ECO:0000313" key="3">
    <source>
        <dbReference type="Proteomes" id="UP000076609"/>
    </source>
</evidence>
<reference evidence="3" key="1">
    <citation type="submission" date="2016-01" db="EMBL/GenBank/DDBJ databases">
        <title>Draft genome of Chromobacterium sp. F49.</title>
        <authorList>
            <person name="Hong K.W."/>
        </authorList>
    </citation>
    <scope>NUCLEOTIDE SEQUENCE [LARGE SCALE GENOMIC DNA]</scope>
    <source>
        <strain evidence="3">CN3</strain>
    </source>
</reference>
<dbReference type="RefSeq" id="WP_066689478.1">
    <property type="nucleotide sequence ID" value="NZ_CP117025.1"/>
</dbReference>
<sequence length="133" mass="14154">MTPARERTLLQAAVALVCIVPFGASLTGILLGAAWLQPAPATDLDSHFRYLSGLFLGMGIAFASCVPGIERKTARFRLLGMMVVLGGLARLWSLVILGPPSTGHAVGLCIELIVVPLLLAWQARVARRLRLPG</sequence>
<dbReference type="EMBL" id="LQQO01000008">
    <property type="protein sequence ID" value="KZE16312.1"/>
    <property type="molecule type" value="Genomic_DNA"/>
</dbReference>
<feature type="transmembrane region" description="Helical" evidence="1">
    <location>
        <begin position="48"/>
        <end position="66"/>
    </location>
</feature>
<proteinExistence type="predicted"/>
<accession>A0ABR5YDY9</accession>
<gene>
    <name evidence="2" type="ORF">AVT10_12510</name>
</gene>